<organism evidence="2 3">
    <name type="scientific">Glonium stellatum</name>
    <dbReference type="NCBI Taxonomy" id="574774"/>
    <lineage>
        <taxon>Eukaryota</taxon>
        <taxon>Fungi</taxon>
        <taxon>Dikarya</taxon>
        <taxon>Ascomycota</taxon>
        <taxon>Pezizomycotina</taxon>
        <taxon>Dothideomycetes</taxon>
        <taxon>Pleosporomycetidae</taxon>
        <taxon>Gloniales</taxon>
        <taxon>Gloniaceae</taxon>
        <taxon>Glonium</taxon>
    </lineage>
</organism>
<keyword evidence="1" id="KW-0812">Transmembrane</keyword>
<dbReference type="PANTHER" id="PTHR39596">
    <property type="match status" value="1"/>
</dbReference>
<evidence type="ECO:0008006" key="4">
    <source>
        <dbReference type="Google" id="ProtNLM"/>
    </source>
</evidence>
<protein>
    <recommendedName>
        <fullName evidence="4">Heterokaryon incompatibility domain-containing protein</fullName>
    </recommendedName>
</protein>
<feature type="transmembrane region" description="Helical" evidence="1">
    <location>
        <begin position="801"/>
        <end position="822"/>
    </location>
</feature>
<evidence type="ECO:0000256" key="1">
    <source>
        <dbReference type="SAM" id="Phobius"/>
    </source>
</evidence>
<keyword evidence="3" id="KW-1185">Reference proteome</keyword>
<gene>
    <name evidence="2" type="ORF">AOQ84DRAFT_383843</name>
</gene>
<dbReference type="EMBL" id="KV751147">
    <property type="protein sequence ID" value="OCL01326.1"/>
    <property type="molecule type" value="Genomic_DNA"/>
</dbReference>
<dbReference type="AlphaFoldDB" id="A0A8E2EMH5"/>
<proteinExistence type="predicted"/>
<name>A0A8E2EMH5_9PEZI</name>
<evidence type="ECO:0000313" key="3">
    <source>
        <dbReference type="Proteomes" id="UP000250140"/>
    </source>
</evidence>
<keyword evidence="1" id="KW-1133">Transmembrane helix</keyword>
<evidence type="ECO:0000313" key="2">
    <source>
        <dbReference type="EMBL" id="OCL01326.1"/>
    </source>
</evidence>
<dbReference type="PANTHER" id="PTHR39596:SF2">
    <property type="entry name" value="HET DOMAIN PROTEIN (AFU_ORTHOLOGUE AFUA_1G17550)-RELATED"/>
    <property type="match status" value="1"/>
</dbReference>
<keyword evidence="1" id="KW-0472">Membrane</keyword>
<dbReference type="OrthoDB" id="2426273at2759"/>
<feature type="transmembrane region" description="Helical" evidence="1">
    <location>
        <begin position="776"/>
        <end position="795"/>
    </location>
</feature>
<sequence>MDHLPLPSNPSRPAINIPLVSKVSYVLGEGTFRDFPTRHMKALRNIDGNPVPPDQVVLSLIQSWLFFGVISEFFEELIDALTCSRLEDGCRVICTAPLQFLKERWINAQHFRYEQNGYQTSRQRIYLLIKALYACEQFEKAGHHCNAQDLVLFSVRILLCSLALAIQATGRDSRSLETLLERLILKPAAVCERDSRPSLLMEHMINQQWCPRQVKDLLKTCRATTMWYLACMNRAKPHVSHEKCVQSPSCIAHDIDNELFEFHHVTPNCTCDSVGIEEQNMMDILSKGKIPLVECSLLPSGNIKVCLTALGRNSKYTAISHVWLDKLANPRENKMAMCQLQRLVARVHRLKPPELRREPNVTLWVDAFCILIESKGDTLDATRRRLKRNAITMMTPVYTRAETVLVLDSELDLPDYDAITFTELTARLKTSYWAGRAWTLQEGPLANRLCFQFRRGFLYPHEGRLKYDEMLKIARWNNHADEQTQLLKDCRNAWFLPAVGRHEPDELNLLSGRDVQFIKVWNACINKSTTKPDDIHDILANLLDFGVPNIRQLFSGKERMRAMILSQERLPLELLCMPFEHPTESAGTWGQNFSWIPDRPKGSRLSITSFLKPLTVNSKGVSINSTYGPPNYIIKPQRFPLDSFCFAPTKPGTIVHPHIVLHRHIQQPKAKTPECFVYLAAIDDHPLLRDSKHCGALFIIERRRKKSLTVHYVCSLEFSLCWSRHLNPRESNHVLKASLVDVKTNLCLAPDFYHTPLYRRPLNVAKLGTRVLPLSGLAYIIITFIWTLMAIAVLAEFTIAFASLSLLAGVCFLFYIGFKYLFAYRLWLESYNNIHKAVWLEIFSLEQRIRSKFE</sequence>
<dbReference type="Proteomes" id="UP000250140">
    <property type="component" value="Unassembled WGS sequence"/>
</dbReference>
<accession>A0A8E2EMH5</accession>
<reference evidence="2 3" key="1">
    <citation type="journal article" date="2016" name="Nat. Commun.">
        <title>Ectomycorrhizal ecology is imprinted in the genome of the dominant symbiotic fungus Cenococcum geophilum.</title>
        <authorList>
            <consortium name="DOE Joint Genome Institute"/>
            <person name="Peter M."/>
            <person name="Kohler A."/>
            <person name="Ohm R.A."/>
            <person name="Kuo A."/>
            <person name="Krutzmann J."/>
            <person name="Morin E."/>
            <person name="Arend M."/>
            <person name="Barry K.W."/>
            <person name="Binder M."/>
            <person name="Choi C."/>
            <person name="Clum A."/>
            <person name="Copeland A."/>
            <person name="Grisel N."/>
            <person name="Haridas S."/>
            <person name="Kipfer T."/>
            <person name="LaButti K."/>
            <person name="Lindquist E."/>
            <person name="Lipzen A."/>
            <person name="Maire R."/>
            <person name="Meier B."/>
            <person name="Mihaltcheva S."/>
            <person name="Molinier V."/>
            <person name="Murat C."/>
            <person name="Poggeler S."/>
            <person name="Quandt C.A."/>
            <person name="Sperisen C."/>
            <person name="Tritt A."/>
            <person name="Tisserant E."/>
            <person name="Crous P.W."/>
            <person name="Henrissat B."/>
            <person name="Nehls U."/>
            <person name="Egli S."/>
            <person name="Spatafora J.W."/>
            <person name="Grigoriev I.V."/>
            <person name="Martin F.M."/>
        </authorList>
    </citation>
    <scope>NUCLEOTIDE SEQUENCE [LARGE SCALE GENOMIC DNA]</scope>
    <source>
        <strain evidence="2 3">CBS 207.34</strain>
    </source>
</reference>